<accession>A0ABW9ZUF6</accession>
<proteinExistence type="inferred from homology"/>
<organism evidence="4 5">
    <name type="scientific">Sediminibacterium roseum</name>
    <dbReference type="NCBI Taxonomy" id="1978412"/>
    <lineage>
        <taxon>Bacteria</taxon>
        <taxon>Pseudomonadati</taxon>
        <taxon>Bacteroidota</taxon>
        <taxon>Chitinophagia</taxon>
        <taxon>Chitinophagales</taxon>
        <taxon>Chitinophagaceae</taxon>
        <taxon>Sediminibacterium</taxon>
    </lineage>
</organism>
<evidence type="ECO:0000259" key="3">
    <source>
        <dbReference type="SMART" id="SM00849"/>
    </source>
</evidence>
<dbReference type="SMART" id="SM00849">
    <property type="entry name" value="Lactamase_B"/>
    <property type="match status" value="1"/>
</dbReference>
<comment type="similarity">
    <text evidence="1">Belongs to the metallo-beta-lactamase superfamily. Class-B beta-lactamase family.</text>
</comment>
<evidence type="ECO:0000313" key="4">
    <source>
        <dbReference type="EMBL" id="NCI50776.1"/>
    </source>
</evidence>
<name>A0ABW9ZUF6_9BACT</name>
<gene>
    <name evidence="4" type="ORF">GWC95_12630</name>
</gene>
<reference evidence="4 5" key="1">
    <citation type="submission" date="2020-01" db="EMBL/GenBank/DDBJ databases">
        <title>Genome analysis.</title>
        <authorList>
            <person name="Wu S."/>
            <person name="Wang G."/>
        </authorList>
    </citation>
    <scope>NUCLEOTIDE SEQUENCE [LARGE SCALE GENOMIC DNA]</scope>
    <source>
        <strain evidence="4 5">SYL130</strain>
    </source>
</reference>
<dbReference type="Proteomes" id="UP000753802">
    <property type="component" value="Unassembled WGS sequence"/>
</dbReference>
<evidence type="ECO:0000313" key="5">
    <source>
        <dbReference type="Proteomes" id="UP000753802"/>
    </source>
</evidence>
<dbReference type="InterPro" id="IPR036866">
    <property type="entry name" value="RibonucZ/Hydroxyglut_hydro"/>
</dbReference>
<dbReference type="PANTHER" id="PTHR42951:SF4">
    <property type="entry name" value="ACYL-COENZYME A THIOESTERASE MBLAC2"/>
    <property type="match status" value="1"/>
</dbReference>
<feature type="chain" id="PRO_5046993267" evidence="2">
    <location>
        <begin position="20"/>
        <end position="288"/>
    </location>
</feature>
<dbReference type="Pfam" id="PF00753">
    <property type="entry name" value="Lactamase_B"/>
    <property type="match status" value="1"/>
</dbReference>
<dbReference type="SUPFAM" id="SSF56281">
    <property type="entry name" value="Metallo-hydrolase/oxidoreductase"/>
    <property type="match status" value="1"/>
</dbReference>
<keyword evidence="2" id="KW-0732">Signal</keyword>
<evidence type="ECO:0000256" key="2">
    <source>
        <dbReference type="SAM" id="SignalP"/>
    </source>
</evidence>
<feature type="domain" description="Metallo-beta-lactamase" evidence="3">
    <location>
        <begin position="46"/>
        <end position="217"/>
    </location>
</feature>
<keyword evidence="5" id="KW-1185">Reference proteome</keyword>
<dbReference type="RefSeq" id="WP_161819088.1">
    <property type="nucleotide sequence ID" value="NZ_JAACJS010000015.1"/>
</dbReference>
<comment type="caution">
    <text evidence="4">The sequence shown here is derived from an EMBL/GenBank/DDBJ whole genome shotgun (WGS) entry which is preliminary data.</text>
</comment>
<dbReference type="InterPro" id="IPR050855">
    <property type="entry name" value="NDM-1-like"/>
</dbReference>
<dbReference type="PANTHER" id="PTHR42951">
    <property type="entry name" value="METALLO-BETA-LACTAMASE DOMAIN-CONTAINING"/>
    <property type="match status" value="1"/>
</dbReference>
<dbReference type="Gene3D" id="3.60.15.10">
    <property type="entry name" value="Ribonuclease Z/Hydroxyacylglutathione hydrolase-like"/>
    <property type="match status" value="1"/>
</dbReference>
<dbReference type="EMBL" id="JAACJS010000015">
    <property type="protein sequence ID" value="NCI50776.1"/>
    <property type="molecule type" value="Genomic_DNA"/>
</dbReference>
<sequence>MKKMMLVLCLGVQIAYAQSADDSIKTQIRKIDGNLYFIDCVNGFGGGNVTASIGEDGILLADDMYAMMSARLRATLATISAKPVRIVLNSHFHGDHIQGNSGFRESAVIVAHRNVAARLIRNNSSKALLPHVSFSDSLTIRFNGEDIRLIHFPYSHTDGDAAIYFTGSKVLHLGDMFFFGMFPAVYAEGGGNIRQLVSSIDQLLQQIPPDAHVVPGHGALATMRDLADYAAMLKETIAIVETNLRNGKTLEQMRTEKVLAKYDALGSGGAQTTDQYLGMLVKLLTEKK</sequence>
<evidence type="ECO:0000256" key="1">
    <source>
        <dbReference type="ARBA" id="ARBA00005250"/>
    </source>
</evidence>
<dbReference type="InterPro" id="IPR001279">
    <property type="entry name" value="Metallo-B-lactamas"/>
</dbReference>
<protein>
    <submittedName>
        <fullName evidence="4">MBL fold metallo-hydrolase</fullName>
    </submittedName>
</protein>
<feature type="signal peptide" evidence="2">
    <location>
        <begin position="1"/>
        <end position="19"/>
    </location>
</feature>
<dbReference type="CDD" id="cd16282">
    <property type="entry name" value="metallo-hydrolase-like_MBL-fold"/>
    <property type="match status" value="1"/>
</dbReference>